<feature type="domain" description="OLD protein-like TOPRIM" evidence="3">
    <location>
        <begin position="400"/>
        <end position="469"/>
    </location>
</feature>
<evidence type="ECO:0000313" key="4">
    <source>
        <dbReference type="EMBL" id="GGS43754.1"/>
    </source>
</evidence>
<dbReference type="Gene3D" id="3.40.50.300">
    <property type="entry name" value="P-loop containing nucleotide triphosphate hydrolases"/>
    <property type="match status" value="1"/>
</dbReference>
<dbReference type="EMBL" id="BMQO01000039">
    <property type="protein sequence ID" value="GGS43754.1"/>
    <property type="molecule type" value="Genomic_DNA"/>
</dbReference>
<organism evidence="4 5">
    <name type="scientific">Deinococcus knuensis</name>
    <dbReference type="NCBI Taxonomy" id="1837380"/>
    <lineage>
        <taxon>Bacteria</taxon>
        <taxon>Thermotogati</taxon>
        <taxon>Deinococcota</taxon>
        <taxon>Deinococci</taxon>
        <taxon>Deinococcales</taxon>
        <taxon>Deinococcaceae</taxon>
        <taxon>Deinococcus</taxon>
    </lineage>
</organism>
<dbReference type="PANTHER" id="PTHR43581">
    <property type="entry name" value="ATP/GTP PHOSPHATASE"/>
    <property type="match status" value="1"/>
</dbReference>
<dbReference type="Pfam" id="PF20469">
    <property type="entry name" value="OLD-like_TOPRIM"/>
    <property type="match status" value="1"/>
</dbReference>
<dbReference type="Pfam" id="PF13175">
    <property type="entry name" value="AAA_15"/>
    <property type="match status" value="1"/>
</dbReference>
<dbReference type="InterPro" id="IPR034139">
    <property type="entry name" value="TOPRIM_OLD"/>
</dbReference>
<proteinExistence type="predicted"/>
<comment type="caution">
    <text evidence="4">The sequence shown here is derived from an EMBL/GenBank/DDBJ whole genome shotgun (WGS) entry which is preliminary data.</text>
</comment>
<keyword evidence="5" id="KW-1185">Reference proteome</keyword>
<dbReference type="InterPro" id="IPR041685">
    <property type="entry name" value="AAA_GajA/Old/RecF-like"/>
</dbReference>
<reference evidence="5" key="1">
    <citation type="journal article" date="2019" name="Int. J. Syst. Evol. Microbiol.">
        <title>The Global Catalogue of Microorganisms (GCM) 10K type strain sequencing project: providing services to taxonomists for standard genome sequencing and annotation.</title>
        <authorList>
            <consortium name="The Broad Institute Genomics Platform"/>
            <consortium name="The Broad Institute Genome Sequencing Center for Infectious Disease"/>
            <person name="Wu L."/>
            <person name="Ma J."/>
        </authorList>
    </citation>
    <scope>NUCLEOTIDE SEQUENCE [LARGE SCALE GENOMIC DNA]</scope>
    <source>
        <strain evidence="5">JCM 31406</strain>
    </source>
</reference>
<name>A0ABQ2T045_9DEIO</name>
<evidence type="ECO:0000259" key="1">
    <source>
        <dbReference type="Pfam" id="PF13175"/>
    </source>
</evidence>
<gene>
    <name evidence="4" type="ORF">GCM10008961_38430</name>
</gene>
<dbReference type="Proteomes" id="UP000620633">
    <property type="component" value="Unassembled WGS sequence"/>
</dbReference>
<dbReference type="Pfam" id="PF13476">
    <property type="entry name" value="AAA_23"/>
    <property type="match status" value="1"/>
</dbReference>
<dbReference type="InterPro" id="IPR027417">
    <property type="entry name" value="P-loop_NTPase"/>
</dbReference>
<dbReference type="InterPro" id="IPR038729">
    <property type="entry name" value="Rad50/SbcC_AAA"/>
</dbReference>
<dbReference type="InterPro" id="IPR051396">
    <property type="entry name" value="Bact_Antivir_Def_Nuclease"/>
</dbReference>
<evidence type="ECO:0000313" key="5">
    <source>
        <dbReference type="Proteomes" id="UP000620633"/>
    </source>
</evidence>
<protein>
    <recommendedName>
        <fullName evidence="6">ATP-dependent endonuclease</fullName>
    </recommendedName>
</protein>
<dbReference type="CDD" id="cd01026">
    <property type="entry name" value="TOPRIM_OLD"/>
    <property type="match status" value="1"/>
</dbReference>
<feature type="domain" description="Endonuclease GajA/Old nuclease/RecF-like AAA" evidence="1">
    <location>
        <begin position="251"/>
        <end position="353"/>
    </location>
</feature>
<feature type="domain" description="Rad50/SbcC-type AAA" evidence="2">
    <location>
        <begin position="15"/>
        <end position="118"/>
    </location>
</feature>
<evidence type="ECO:0008006" key="6">
    <source>
        <dbReference type="Google" id="ProtNLM"/>
    </source>
</evidence>
<accession>A0ABQ2T045</accession>
<sequence length="661" mass="73367">MHIAFLMEKIMYLSRVEIENFRIYGQDSEKLSLELRAGINLIAGENNSGKSALMDALRLALGTRDHETVRVTPYDFHIKSGKAAQKFTIRCTFTDLDEDEAAAFVEWLNIERLDGTVTCSLTVTLEARRKDEKECTGRFDKPITLEWKAGPDIEGRVFDGSARESLRTTYLKPLRDAEQELSAKRGSRLSQIFSKHPAFEFQDDKTDSASLSGIMHLANTQLRGHDVLKSRVDDLNSQYLQNLTLGDDPLSARINIAPVSLRGILERLALSVADEELEDVRHGLGLDNLLFIATEFLLLQGPQAPLRLALIEEPEAHLHPQLQLRLVEFLEAQLSGANAKPVQVLLTSHSPNLTSKVDLENVTLMRRGQAFSLAAKCTRLTPGDYEHLRYFLDATKSNLFFARGVLIVEGPAENLLLPALAEALGRSLSRHGVSVVNVGHIGLFRYSTIFQRNSGPNMDVRVATLTDRDIPPDEAKVPLDGLTPLVKPDSKTLTGYTADEITKRIASRTKHEGGPVRAYVSPEWTLEYDLAFHGFALHLFVACELAQQKGALTHAECEALLPDIVGRYKAAWKSHGPPRASRAQWACFAYAPLTRTTSKTAAAYYLAWLFKRGFDQHKRAGTEGAYTTKLARKLPAYLVEAIFYTTRLPQPPAAAPVAGSV</sequence>
<evidence type="ECO:0000259" key="2">
    <source>
        <dbReference type="Pfam" id="PF13476"/>
    </source>
</evidence>
<dbReference type="RefSeq" id="WP_189104516.1">
    <property type="nucleotide sequence ID" value="NZ_BMQO01000039.1"/>
</dbReference>
<evidence type="ECO:0000259" key="3">
    <source>
        <dbReference type="Pfam" id="PF20469"/>
    </source>
</evidence>
<dbReference type="PANTHER" id="PTHR43581:SF4">
    <property type="entry name" value="ATP_GTP PHOSPHATASE"/>
    <property type="match status" value="1"/>
</dbReference>
<dbReference type="SUPFAM" id="SSF52540">
    <property type="entry name" value="P-loop containing nucleoside triphosphate hydrolases"/>
    <property type="match status" value="1"/>
</dbReference>